<feature type="region of interest" description="Disordered" evidence="1">
    <location>
        <begin position="1"/>
        <end position="31"/>
    </location>
</feature>
<feature type="compositionally biased region" description="Basic and acidic residues" evidence="1">
    <location>
        <begin position="1"/>
        <end position="15"/>
    </location>
</feature>
<protein>
    <submittedName>
        <fullName evidence="3">Mediator of RNA polymerase II transcription subunit 7</fullName>
    </submittedName>
</protein>
<evidence type="ECO:0000313" key="2">
    <source>
        <dbReference type="Proteomes" id="UP000035642"/>
    </source>
</evidence>
<evidence type="ECO:0000313" key="3">
    <source>
        <dbReference type="WBParaSite" id="ACAC_0001399901-mRNA-1"/>
    </source>
</evidence>
<sequence length="127" mass="14731">MDERRLSRLMSDDRHSRRPSRRATLGDGLLSSCHLTPPPQPKWYGIGVLDDFRPPTVSPTENPIGWAILNPFPNRALLLKQLNRGIGMVAQNFSTLYRLCSQQLHLRDKDPTRFIHFYDKLTFLMDK</sequence>
<keyword evidence="2" id="KW-1185">Reference proteome</keyword>
<dbReference type="Proteomes" id="UP000035642">
    <property type="component" value="Unassembled WGS sequence"/>
</dbReference>
<dbReference type="AlphaFoldDB" id="A0A0K0DQG0"/>
<name>A0A0K0DQG0_ANGCA</name>
<reference evidence="2" key="1">
    <citation type="submission" date="2012-09" db="EMBL/GenBank/DDBJ databases">
        <authorList>
            <person name="Martin A.A."/>
        </authorList>
    </citation>
    <scope>NUCLEOTIDE SEQUENCE</scope>
</reference>
<evidence type="ECO:0000256" key="1">
    <source>
        <dbReference type="SAM" id="MobiDB-lite"/>
    </source>
</evidence>
<dbReference type="WBParaSite" id="ACAC_0001399901-mRNA-1">
    <property type="protein sequence ID" value="ACAC_0001399901-mRNA-1"/>
    <property type="gene ID" value="ACAC_0001399901"/>
</dbReference>
<proteinExistence type="predicted"/>
<organism evidence="2 3">
    <name type="scientific">Angiostrongylus cantonensis</name>
    <name type="common">Rat lungworm</name>
    <dbReference type="NCBI Taxonomy" id="6313"/>
    <lineage>
        <taxon>Eukaryota</taxon>
        <taxon>Metazoa</taxon>
        <taxon>Ecdysozoa</taxon>
        <taxon>Nematoda</taxon>
        <taxon>Chromadorea</taxon>
        <taxon>Rhabditida</taxon>
        <taxon>Rhabditina</taxon>
        <taxon>Rhabditomorpha</taxon>
        <taxon>Strongyloidea</taxon>
        <taxon>Metastrongylidae</taxon>
        <taxon>Angiostrongylus</taxon>
    </lineage>
</organism>
<accession>A0A0K0DQG0</accession>
<reference evidence="3" key="2">
    <citation type="submission" date="2017-02" db="UniProtKB">
        <authorList>
            <consortium name="WormBaseParasite"/>
        </authorList>
    </citation>
    <scope>IDENTIFICATION</scope>
</reference>